<proteinExistence type="predicted"/>
<organism evidence="5 6">
    <name type="scientific">Cryptomonas paramaecium</name>
    <dbReference type="NCBI Taxonomy" id="2898"/>
    <lineage>
        <taxon>Eukaryota</taxon>
        <taxon>Cryptophyceae</taxon>
        <taxon>Cryptomonadales</taxon>
        <taxon>Cryptomonadaceae</taxon>
        <taxon>Cryptomonas</taxon>
    </lineage>
</organism>
<geneLocation type="nucleomorph" evidence="5"/>
<dbReference type="PROSITE" id="PS50082">
    <property type="entry name" value="WD_REPEATS_2"/>
    <property type="match status" value="1"/>
</dbReference>
<dbReference type="Proteomes" id="UP000243423">
    <property type="component" value="Nucleomorph 1"/>
</dbReference>
<evidence type="ECO:0000259" key="4">
    <source>
        <dbReference type="Pfam" id="PF25048"/>
    </source>
</evidence>
<dbReference type="RefSeq" id="XP_003239727.1">
    <property type="nucleotide sequence ID" value="XM_003239679.1"/>
</dbReference>
<feature type="repeat" description="WD" evidence="3">
    <location>
        <begin position="109"/>
        <end position="150"/>
    </location>
</feature>
<feature type="domain" description="TEP-1 C-terminal beta-propeller" evidence="4">
    <location>
        <begin position="112"/>
        <end position="182"/>
    </location>
</feature>
<dbReference type="InterPro" id="IPR056828">
    <property type="entry name" value="Beta-prop_TEP1_C"/>
</dbReference>
<dbReference type="EMBL" id="CP002172">
    <property type="protein sequence ID" value="AEA38829.1"/>
    <property type="molecule type" value="Genomic_DNA"/>
</dbReference>
<dbReference type="InterPro" id="IPR052234">
    <property type="entry name" value="U5_snRNP_Component"/>
</dbReference>
<dbReference type="InterPro" id="IPR036322">
    <property type="entry name" value="WD40_repeat_dom_sf"/>
</dbReference>
<dbReference type="SUPFAM" id="SSF50978">
    <property type="entry name" value="WD40 repeat-like"/>
    <property type="match status" value="1"/>
</dbReference>
<dbReference type="PANTHER" id="PTHR44006:SF1">
    <property type="entry name" value="U5 SMALL NUCLEAR RIBONUCLEOPROTEIN 40 KDA PROTEIN"/>
    <property type="match status" value="1"/>
</dbReference>
<dbReference type="PANTHER" id="PTHR44006">
    <property type="entry name" value="U5 SMALL NUCLEAR RIBONUCLEOPROTEIN 40 KDA PROTEIN"/>
    <property type="match status" value="1"/>
</dbReference>
<keyword evidence="1 3" id="KW-0853">WD repeat</keyword>
<keyword evidence="2" id="KW-0677">Repeat</keyword>
<dbReference type="PROSITE" id="PS50294">
    <property type="entry name" value="WD_REPEATS_REGION"/>
    <property type="match status" value="1"/>
</dbReference>
<dbReference type="GO" id="GO:0071013">
    <property type="term" value="C:catalytic step 2 spliceosome"/>
    <property type="evidence" value="ECO:0007669"/>
    <property type="project" value="TreeGrafter"/>
</dbReference>
<evidence type="ECO:0000313" key="6">
    <source>
        <dbReference type="Proteomes" id="UP000243423"/>
    </source>
</evidence>
<name>F2HHN3_9CRYP</name>
<evidence type="ECO:0000256" key="1">
    <source>
        <dbReference type="ARBA" id="ARBA00022574"/>
    </source>
</evidence>
<evidence type="ECO:0000256" key="3">
    <source>
        <dbReference type="PROSITE-ProRule" id="PRU00221"/>
    </source>
</evidence>
<sequence>MYSKIKNSQNSLIKIGEKWTITKIIKGCPIYMDVLTTNTTGTIFATGTIKNKIYLWNTRYFKNSSIIETHLGKISTIIFDINPNHVFTGGGDCIFDEWDFCKNVLTRRYTGHSNSVTKLAKNFCLNLIISSSKDGTLKLWDNRVYKNILTLYTCGGSVNSFLNNDQSAHVISANSNGNIYFWDLKINKNTYIIKNSIREIKNIYQLINKKYLLAINKKSIIIHEKNKKISQKIINKKYTNNCSVCIKNCLAISYFNGKIRIINFHKKNIFFTPSIDNILYKNKTVNLAMEFNEKKGQLLITDMEKNIKIMEKKWAFV</sequence>
<dbReference type="GeneID" id="10447000"/>
<accession>F2HHN3</accession>
<dbReference type="AlphaFoldDB" id="F2HHN3"/>
<dbReference type="GO" id="GO:0003723">
    <property type="term" value="F:RNA binding"/>
    <property type="evidence" value="ECO:0007669"/>
    <property type="project" value="TreeGrafter"/>
</dbReference>
<dbReference type="Pfam" id="PF25048">
    <property type="entry name" value="Beta-prop_TEP1_C"/>
    <property type="match status" value="1"/>
</dbReference>
<dbReference type="SMART" id="SM00320">
    <property type="entry name" value="WD40"/>
    <property type="match status" value="5"/>
</dbReference>
<evidence type="ECO:0000256" key="2">
    <source>
        <dbReference type="ARBA" id="ARBA00022737"/>
    </source>
</evidence>
<dbReference type="Gene3D" id="2.130.10.10">
    <property type="entry name" value="YVTN repeat-like/Quinoprotein amine dehydrogenase"/>
    <property type="match status" value="1"/>
</dbReference>
<reference evidence="5 6" key="1">
    <citation type="journal article" date="2011" name="Genome Biol. Evol.">
        <title>Complete nucleomorph genome sequence of the nonphotosynthetic alga Cryptomonas paramecium reveals a core nucleomorph gene set.</title>
        <authorList>
            <person name="Tanifuji G."/>
            <person name="Onodera N.T."/>
            <person name="Wheeler T.J."/>
            <person name="Dlutek M."/>
            <person name="Donaher N."/>
            <person name="Archibald J.M."/>
        </authorList>
    </citation>
    <scope>NUCLEOTIDE SEQUENCE [LARGE SCALE GENOMIC DNA]</scope>
    <source>
        <strain evidence="5 6">CCAP977/2A</strain>
    </source>
</reference>
<gene>
    <name evidence="5" type="ORF">CPARA_1gp171</name>
</gene>
<dbReference type="InterPro" id="IPR015943">
    <property type="entry name" value="WD40/YVTN_repeat-like_dom_sf"/>
</dbReference>
<protein>
    <submittedName>
        <fullName evidence="5">Pleiotropic regulatory locus1-like protein</fullName>
    </submittedName>
</protein>
<evidence type="ECO:0000313" key="5">
    <source>
        <dbReference type="EMBL" id="AEA38829.1"/>
    </source>
</evidence>
<dbReference type="InterPro" id="IPR001680">
    <property type="entry name" value="WD40_rpt"/>
</dbReference>
<keyword evidence="5" id="KW-0542">Nucleomorph</keyword>